<dbReference type="EMBL" id="AP021888">
    <property type="protein sequence ID" value="BBP42448.1"/>
    <property type="molecule type" value="Genomic_DNA"/>
</dbReference>
<keyword evidence="2" id="KW-1185">Reference proteome</keyword>
<name>A0A6F8PK48_9GAMM</name>
<proteinExistence type="predicted"/>
<sequence>MRLLGVLPLAAIVFLQGCDLGIEDKKTSAPVAQVTSTELKALFESFILIQDQEMMLTNLATQLQGVDTVSSVAGLLTNTSSTGVCGGTSALSADLTAVSGDFDNTLTLNSYCTDSLDWTGKLTQSGVVTATGSDADNYEMVYGNYIYKVESDDAFTVTLVGTMEKAVTATATTHYFNRISAYKYPDNLTVEALKWLVATYDAGKIYTGSLVHPTYGTVAVTTVPSFPVTTTQDGPYQKPISGKLKLTGLDSIGYITFNGLGSYTLDVDADADGIVDLTETLSW</sequence>
<dbReference type="Proteomes" id="UP000501466">
    <property type="component" value="Chromosome"/>
</dbReference>
<gene>
    <name evidence="1" type="ORF">THMIRHAT_01940</name>
</gene>
<evidence type="ECO:0000313" key="1">
    <source>
        <dbReference type="EMBL" id="BBP42448.1"/>
    </source>
</evidence>
<dbReference type="AlphaFoldDB" id="A0A6F8PK48"/>
<reference evidence="2" key="1">
    <citation type="submission" date="2019-11" db="EMBL/GenBank/DDBJ databases">
        <title>Isolation and characterization of two novel species in the genus Thiomicrorhabdus.</title>
        <authorList>
            <person name="Mochizuki J."/>
            <person name="Kojima H."/>
            <person name="Fukui M."/>
        </authorList>
    </citation>
    <scope>NUCLEOTIDE SEQUENCE [LARGE SCALE GENOMIC DNA]</scope>
    <source>
        <strain evidence="2">AkT22</strain>
    </source>
</reference>
<dbReference type="PROSITE" id="PS51257">
    <property type="entry name" value="PROKAR_LIPOPROTEIN"/>
    <property type="match status" value="1"/>
</dbReference>
<evidence type="ECO:0008006" key="3">
    <source>
        <dbReference type="Google" id="ProtNLM"/>
    </source>
</evidence>
<evidence type="ECO:0000313" key="2">
    <source>
        <dbReference type="Proteomes" id="UP000501466"/>
    </source>
</evidence>
<protein>
    <recommendedName>
        <fullName evidence="3">Lipoprotein</fullName>
    </recommendedName>
</protein>
<organism evidence="1 2">
    <name type="scientific">Thiosulfativibrio zosterae</name>
    <dbReference type="NCBI Taxonomy" id="2675053"/>
    <lineage>
        <taxon>Bacteria</taxon>
        <taxon>Pseudomonadati</taxon>
        <taxon>Pseudomonadota</taxon>
        <taxon>Gammaproteobacteria</taxon>
        <taxon>Thiotrichales</taxon>
        <taxon>Piscirickettsiaceae</taxon>
        <taxon>Thiosulfativibrio</taxon>
    </lineage>
</organism>
<dbReference type="RefSeq" id="WP_173289881.1">
    <property type="nucleotide sequence ID" value="NZ_AP021888.1"/>
</dbReference>
<accession>A0A6F8PK48</accession>
<dbReference type="KEGG" id="tzo:THMIRHAT_01940"/>